<dbReference type="AlphaFoldDB" id="A0AAE0FFM0"/>
<evidence type="ECO:0000313" key="1">
    <source>
        <dbReference type="EMBL" id="KAK3258792.1"/>
    </source>
</evidence>
<proteinExistence type="predicted"/>
<sequence length="153" mass="15920">MPPVLRTRIPNHCPTTSDPQPLQVCSTPLSGAALSVTPSGVFHTAEWGRPVCSTPLSGAALSVTPSGVFHTAEWGRPVGYPIRCETTIAEWGRSVGYSHQVAHTAEWLVCLVTPSGANTCGSALPLTGLETAGGAREATVGDFELTPEALKPC</sequence>
<gene>
    <name evidence="1" type="ORF">CYMTET_32179</name>
</gene>
<dbReference type="EMBL" id="LGRX02019263">
    <property type="protein sequence ID" value="KAK3258792.1"/>
    <property type="molecule type" value="Genomic_DNA"/>
</dbReference>
<accession>A0AAE0FFM0</accession>
<keyword evidence="2" id="KW-1185">Reference proteome</keyword>
<reference evidence="1 2" key="1">
    <citation type="journal article" date="2015" name="Genome Biol. Evol.">
        <title>Comparative Genomics of a Bacterivorous Green Alga Reveals Evolutionary Causalities and Consequences of Phago-Mixotrophic Mode of Nutrition.</title>
        <authorList>
            <person name="Burns J.A."/>
            <person name="Paasch A."/>
            <person name="Narechania A."/>
            <person name="Kim E."/>
        </authorList>
    </citation>
    <scope>NUCLEOTIDE SEQUENCE [LARGE SCALE GENOMIC DNA]</scope>
    <source>
        <strain evidence="1 2">PLY_AMNH</strain>
    </source>
</reference>
<organism evidence="1 2">
    <name type="scientific">Cymbomonas tetramitiformis</name>
    <dbReference type="NCBI Taxonomy" id="36881"/>
    <lineage>
        <taxon>Eukaryota</taxon>
        <taxon>Viridiplantae</taxon>
        <taxon>Chlorophyta</taxon>
        <taxon>Pyramimonadophyceae</taxon>
        <taxon>Pyramimonadales</taxon>
        <taxon>Pyramimonadaceae</taxon>
        <taxon>Cymbomonas</taxon>
    </lineage>
</organism>
<comment type="caution">
    <text evidence="1">The sequence shown here is derived from an EMBL/GenBank/DDBJ whole genome shotgun (WGS) entry which is preliminary data.</text>
</comment>
<dbReference type="Proteomes" id="UP001190700">
    <property type="component" value="Unassembled WGS sequence"/>
</dbReference>
<evidence type="ECO:0000313" key="2">
    <source>
        <dbReference type="Proteomes" id="UP001190700"/>
    </source>
</evidence>
<protein>
    <submittedName>
        <fullName evidence="1">Uncharacterized protein</fullName>
    </submittedName>
</protein>
<name>A0AAE0FFM0_9CHLO</name>